<evidence type="ECO:0000256" key="4">
    <source>
        <dbReference type="PROSITE-ProRule" id="PRU00024"/>
    </source>
</evidence>
<dbReference type="Gene3D" id="4.10.830.40">
    <property type="match status" value="1"/>
</dbReference>
<dbReference type="PROSITE" id="PS50188">
    <property type="entry name" value="B302_SPRY"/>
    <property type="match status" value="1"/>
</dbReference>
<reference evidence="9" key="1">
    <citation type="submission" date="2025-08" db="UniProtKB">
        <authorList>
            <consortium name="Ensembl"/>
        </authorList>
    </citation>
    <scope>IDENTIFICATION</scope>
</reference>
<organism evidence="9 10">
    <name type="scientific">Neolamprologus brichardi</name>
    <name type="common">Fairy cichlid</name>
    <name type="synonym">Lamprologus brichardi</name>
    <dbReference type="NCBI Taxonomy" id="32507"/>
    <lineage>
        <taxon>Eukaryota</taxon>
        <taxon>Metazoa</taxon>
        <taxon>Chordata</taxon>
        <taxon>Craniata</taxon>
        <taxon>Vertebrata</taxon>
        <taxon>Euteleostomi</taxon>
        <taxon>Actinopterygii</taxon>
        <taxon>Neopterygii</taxon>
        <taxon>Teleostei</taxon>
        <taxon>Neoteleostei</taxon>
        <taxon>Acanthomorphata</taxon>
        <taxon>Ovalentaria</taxon>
        <taxon>Cichlomorphae</taxon>
        <taxon>Cichliformes</taxon>
        <taxon>Cichlidae</taxon>
        <taxon>African cichlids</taxon>
        <taxon>Pseudocrenilabrinae</taxon>
        <taxon>Lamprologini</taxon>
        <taxon>Neolamprologus</taxon>
    </lineage>
</organism>
<keyword evidence="2 4" id="KW-0863">Zinc-finger</keyword>
<name>A0A3Q4G218_NEOBR</name>
<dbReference type="GeneTree" id="ENSGT01040000240400"/>
<dbReference type="Ensembl" id="ENSNBRT00000002351.1">
    <property type="protein sequence ID" value="ENSNBRP00000002260.1"/>
    <property type="gene ID" value="ENSNBRG00000001839.1"/>
</dbReference>
<keyword evidence="1" id="KW-0479">Metal-binding</keyword>
<dbReference type="Pfam" id="PF13765">
    <property type="entry name" value="PRY"/>
    <property type="match status" value="1"/>
</dbReference>
<dbReference type="PANTHER" id="PTHR25465">
    <property type="entry name" value="B-BOX DOMAIN CONTAINING"/>
    <property type="match status" value="1"/>
</dbReference>
<dbReference type="Gene3D" id="2.60.120.920">
    <property type="match status" value="1"/>
</dbReference>
<evidence type="ECO:0000313" key="9">
    <source>
        <dbReference type="Ensembl" id="ENSNBRP00000002260.1"/>
    </source>
</evidence>
<keyword evidence="5" id="KW-0175">Coiled coil</keyword>
<feature type="domain" description="B box-type" evidence="7">
    <location>
        <begin position="125"/>
        <end position="165"/>
    </location>
</feature>
<dbReference type="Pfam" id="PF00622">
    <property type="entry name" value="SPRY"/>
    <property type="match status" value="1"/>
</dbReference>
<dbReference type="CDD" id="cd13733">
    <property type="entry name" value="SPRY_PRY_C-I_1"/>
    <property type="match status" value="1"/>
</dbReference>
<evidence type="ECO:0000256" key="6">
    <source>
        <dbReference type="SAM" id="SignalP"/>
    </source>
</evidence>
<dbReference type="InterPro" id="IPR003879">
    <property type="entry name" value="Butyrophylin_SPRY"/>
</dbReference>
<accession>A0A3Q4G218</accession>
<dbReference type="InterPro" id="IPR043136">
    <property type="entry name" value="B30.2/SPRY_sf"/>
</dbReference>
<dbReference type="InterPro" id="IPR051051">
    <property type="entry name" value="E3_ubiq-ligase_TRIM/RNF"/>
</dbReference>
<dbReference type="SUPFAM" id="SSF49899">
    <property type="entry name" value="Concanavalin A-like lectins/glucanases"/>
    <property type="match status" value="1"/>
</dbReference>
<evidence type="ECO:0000256" key="3">
    <source>
        <dbReference type="ARBA" id="ARBA00022833"/>
    </source>
</evidence>
<evidence type="ECO:0000313" key="10">
    <source>
        <dbReference type="Proteomes" id="UP000261580"/>
    </source>
</evidence>
<dbReference type="PROSITE" id="PS50119">
    <property type="entry name" value="ZF_BBOX"/>
    <property type="match status" value="1"/>
</dbReference>
<evidence type="ECO:0000256" key="2">
    <source>
        <dbReference type="ARBA" id="ARBA00022771"/>
    </source>
</evidence>
<feature type="chain" id="PRO_5043388829" evidence="6">
    <location>
        <begin position="26"/>
        <end position="533"/>
    </location>
</feature>
<feature type="domain" description="B30.2/SPRY" evidence="8">
    <location>
        <begin position="325"/>
        <end position="520"/>
    </location>
</feature>
<keyword evidence="10" id="KW-1185">Reference proteome</keyword>
<dbReference type="STRING" id="32507.ENSNBRP00000002260"/>
<feature type="signal peptide" evidence="6">
    <location>
        <begin position="1"/>
        <end position="25"/>
    </location>
</feature>
<protein>
    <submittedName>
        <fullName evidence="9">E3 ubiquitin-protein ligase TRIM21-like</fullName>
    </submittedName>
</protein>
<feature type="coiled-coil region" evidence="5">
    <location>
        <begin position="245"/>
        <end position="275"/>
    </location>
</feature>
<keyword evidence="6" id="KW-0732">Signal</keyword>
<dbReference type="CDD" id="cd19769">
    <property type="entry name" value="Bbox2_TRIM16-like"/>
    <property type="match status" value="1"/>
</dbReference>
<dbReference type="Pfam" id="PF00643">
    <property type="entry name" value="zf-B_box"/>
    <property type="match status" value="1"/>
</dbReference>
<sequence length="533" mass="60299">VTMTPPVVKCVVLLLLLLLTVFSDGLSTFFVTIGYFCKTLHTNKKTLHPIKRICRNDLLQSLSASSEQQAAVAGEVPCDVCTGSKLKALKSCMECLTSYCEAHLEPHQTASRLRRHHLVEPLENLEGRMCMKHDKPLELFCKTDQTCVCTLCSVFKHKTHEFVPLREEYEGKKAELWKTEAEIQLMIQKRQLKIQEIKKSVKMSKDSADREKAEGFQVFTALQESAERGMKKLMKEIEGKQKTTEKQAEGFIKDLEQEISELKKTSSQMEQLSHSEDHLHVLQSFSSLKAVLPAKDWTEIRVHPPSYEGTVVRAVAQLEEKLRKCMKKKLLEAELERVQQHAVDVTLDPDTANSRLILSDDGKQVHCGDVRKNLPDNPQRFSPCPNVLGKQSLSSGRFYFEVQVKGKTAWDLGVASELVNRKGKITLTPQDGFWSLGLRNRNEYRAFTSPSVRLCLQSGPEKVGVFVDYDEGLVSFYDVDTAALIYSFTGCSFIQKLHPYFSPCLNDGGENSAPLINCPVNQIESINRFYLMN</sequence>
<dbReference type="SMART" id="SM00589">
    <property type="entry name" value="PRY"/>
    <property type="match status" value="1"/>
</dbReference>
<evidence type="ECO:0000256" key="1">
    <source>
        <dbReference type="ARBA" id="ARBA00022723"/>
    </source>
</evidence>
<evidence type="ECO:0000256" key="5">
    <source>
        <dbReference type="SAM" id="Coils"/>
    </source>
</evidence>
<evidence type="ECO:0000259" key="8">
    <source>
        <dbReference type="PROSITE" id="PS50188"/>
    </source>
</evidence>
<dbReference type="InterPro" id="IPR001870">
    <property type="entry name" value="B30.2/SPRY"/>
</dbReference>
<reference evidence="9" key="2">
    <citation type="submission" date="2025-09" db="UniProtKB">
        <authorList>
            <consortium name="Ensembl"/>
        </authorList>
    </citation>
    <scope>IDENTIFICATION</scope>
</reference>
<dbReference type="InterPro" id="IPR003877">
    <property type="entry name" value="SPRY_dom"/>
</dbReference>
<evidence type="ECO:0000259" key="7">
    <source>
        <dbReference type="PROSITE" id="PS50119"/>
    </source>
</evidence>
<dbReference type="PRINTS" id="PR01407">
    <property type="entry name" value="BUTYPHLNCDUF"/>
</dbReference>
<dbReference type="InterPro" id="IPR006574">
    <property type="entry name" value="PRY"/>
</dbReference>
<dbReference type="Gene3D" id="3.30.160.60">
    <property type="entry name" value="Classic Zinc Finger"/>
    <property type="match status" value="1"/>
</dbReference>
<dbReference type="SUPFAM" id="SSF57845">
    <property type="entry name" value="B-box zinc-binding domain"/>
    <property type="match status" value="1"/>
</dbReference>
<dbReference type="OMA" id="KHKTHEF"/>
<dbReference type="InterPro" id="IPR058030">
    <property type="entry name" value="TRIM8/14/16/25/29/45/65_CC"/>
</dbReference>
<dbReference type="SMART" id="SM00449">
    <property type="entry name" value="SPRY"/>
    <property type="match status" value="1"/>
</dbReference>
<dbReference type="AlphaFoldDB" id="A0A3Q4G218"/>
<dbReference type="FunFam" id="2.60.120.920:FF:000004">
    <property type="entry name" value="Butyrophilin subfamily 1 member A1"/>
    <property type="match status" value="1"/>
</dbReference>
<proteinExistence type="predicted"/>
<keyword evidence="3" id="KW-0862">Zinc</keyword>
<dbReference type="GO" id="GO:0005737">
    <property type="term" value="C:cytoplasm"/>
    <property type="evidence" value="ECO:0007669"/>
    <property type="project" value="UniProtKB-ARBA"/>
</dbReference>
<dbReference type="InterPro" id="IPR000315">
    <property type="entry name" value="Znf_B-box"/>
</dbReference>
<dbReference type="GO" id="GO:0008270">
    <property type="term" value="F:zinc ion binding"/>
    <property type="evidence" value="ECO:0007669"/>
    <property type="project" value="UniProtKB-KW"/>
</dbReference>
<dbReference type="PANTHER" id="PTHR25465:SF32">
    <property type="entry name" value="BLOODTHIRSTY-RELATED GENE FAMILY, MEMBER 16 ISOFORM X1-RELATED"/>
    <property type="match status" value="1"/>
</dbReference>
<dbReference type="Proteomes" id="UP000261580">
    <property type="component" value="Unassembled WGS sequence"/>
</dbReference>
<dbReference type="Pfam" id="PF25600">
    <property type="entry name" value="TRIM_CC"/>
    <property type="match status" value="1"/>
</dbReference>
<dbReference type="SMART" id="SM00336">
    <property type="entry name" value="BBOX"/>
    <property type="match status" value="1"/>
</dbReference>
<dbReference type="InterPro" id="IPR013320">
    <property type="entry name" value="ConA-like_dom_sf"/>
</dbReference>